<evidence type="ECO:0000313" key="1">
    <source>
        <dbReference type="EMBL" id="KHG23405.1"/>
    </source>
</evidence>
<keyword evidence="2" id="KW-1185">Reference proteome</keyword>
<protein>
    <submittedName>
        <fullName evidence="1">Replicase polyprotein 1ab</fullName>
    </submittedName>
</protein>
<gene>
    <name evidence="1" type="ORF">F383_00040</name>
</gene>
<dbReference type="EMBL" id="KN425026">
    <property type="protein sequence ID" value="KHG23405.1"/>
    <property type="molecule type" value="Genomic_DNA"/>
</dbReference>
<evidence type="ECO:0000313" key="2">
    <source>
        <dbReference type="Proteomes" id="UP000032142"/>
    </source>
</evidence>
<dbReference type="Proteomes" id="UP000032142">
    <property type="component" value="Unassembled WGS sequence"/>
</dbReference>
<name>A0A0B0PEM5_GOSAR</name>
<reference evidence="2" key="1">
    <citation type="submission" date="2014-09" db="EMBL/GenBank/DDBJ databases">
        <authorList>
            <person name="Mudge J."/>
            <person name="Ramaraj T."/>
            <person name="Lindquist I.E."/>
            <person name="Bharti A.K."/>
            <person name="Sundararajan A."/>
            <person name="Cameron C.T."/>
            <person name="Woodward J.E."/>
            <person name="May G.D."/>
            <person name="Brubaker C."/>
            <person name="Broadhvest J."/>
            <person name="Wilkins T.A."/>
        </authorList>
    </citation>
    <scope>NUCLEOTIDE SEQUENCE</scope>
    <source>
        <strain evidence="2">cv. AKA8401</strain>
    </source>
</reference>
<proteinExistence type="predicted"/>
<organism evidence="1 2">
    <name type="scientific">Gossypium arboreum</name>
    <name type="common">Tree cotton</name>
    <name type="synonym">Gossypium nanking</name>
    <dbReference type="NCBI Taxonomy" id="29729"/>
    <lineage>
        <taxon>Eukaryota</taxon>
        <taxon>Viridiplantae</taxon>
        <taxon>Streptophyta</taxon>
        <taxon>Embryophyta</taxon>
        <taxon>Tracheophyta</taxon>
        <taxon>Spermatophyta</taxon>
        <taxon>Magnoliopsida</taxon>
        <taxon>eudicotyledons</taxon>
        <taxon>Gunneridae</taxon>
        <taxon>Pentapetalae</taxon>
        <taxon>rosids</taxon>
        <taxon>malvids</taxon>
        <taxon>Malvales</taxon>
        <taxon>Malvaceae</taxon>
        <taxon>Malvoideae</taxon>
        <taxon>Gossypium</taxon>
    </lineage>
</organism>
<accession>A0A0B0PEM5</accession>
<sequence>MVLHVKQKSMLTSQMWSYTKSHNEILCHDICILTIPRVRTGLFIRRNFVDTFLDSIYLARTFIHHNSISNE</sequence>
<dbReference type="AlphaFoldDB" id="A0A0B0PEM5"/>